<reference evidence="1 2" key="1">
    <citation type="journal article" date="2011" name="Stand. Genomic Sci.">
        <title>Complete genome sequence of Mycobacterium sp. strain (Spyr1) and reclassification to Mycobacterium gilvum Spyr1.</title>
        <authorList>
            <person name="Kallimanis A."/>
            <person name="Karabika E."/>
            <person name="Mavromatis K."/>
            <person name="Lapidus A."/>
            <person name="Labutti K.M."/>
            <person name="Liolios K."/>
            <person name="Ivanova N."/>
            <person name="Goodwin L."/>
            <person name="Woyke T."/>
            <person name="Velentzas A.D."/>
            <person name="Perisynakis A."/>
            <person name="Ouzounis C.C."/>
            <person name="Kyrpides N.C."/>
            <person name="Koukkou A.I."/>
            <person name="Drainas C."/>
        </authorList>
    </citation>
    <scope>NUCLEOTIDE SEQUENCE [LARGE SCALE GENOMIC DNA]</scope>
    <source>
        <strain evidence="2">DSM 45189 / LMG 24558 / Spyr1</strain>
    </source>
</reference>
<sequence>MADFRDGQSLKLGNYVTADSCGGFHGETALARRPARAGLPP</sequence>
<dbReference type="AlphaFoldDB" id="E6TAQ4"/>
<evidence type="ECO:0000313" key="1">
    <source>
        <dbReference type="EMBL" id="ADU00704.1"/>
    </source>
</evidence>
<dbReference type="KEGG" id="msp:Mspyr1_41280"/>
<accession>E6TAQ4</accession>
<gene>
    <name evidence="1" type="ordered locus">Mspyr1_41280</name>
</gene>
<protein>
    <submittedName>
        <fullName evidence="1">Uncharacterized protein</fullName>
    </submittedName>
</protein>
<dbReference type="EMBL" id="CP002385">
    <property type="protein sequence ID" value="ADU00704.1"/>
    <property type="molecule type" value="Genomic_DNA"/>
</dbReference>
<keyword evidence="2" id="KW-1185">Reference proteome</keyword>
<organism evidence="1 2">
    <name type="scientific">Mycolicibacterium gilvum (strain DSM 45189 / LMG 24558 / Spyr1)</name>
    <name type="common">Mycobacterium gilvum</name>
    <dbReference type="NCBI Taxonomy" id="278137"/>
    <lineage>
        <taxon>Bacteria</taxon>
        <taxon>Bacillati</taxon>
        <taxon>Actinomycetota</taxon>
        <taxon>Actinomycetes</taxon>
        <taxon>Mycobacteriales</taxon>
        <taxon>Mycobacteriaceae</taxon>
        <taxon>Mycolicibacterium</taxon>
    </lineage>
</organism>
<proteinExistence type="predicted"/>
<dbReference type="HOGENOM" id="CLU_3273100_0_0_11"/>
<name>E6TAQ4_MYCSR</name>
<dbReference type="Proteomes" id="UP000008916">
    <property type="component" value="Chromosome"/>
</dbReference>
<evidence type="ECO:0000313" key="2">
    <source>
        <dbReference type="Proteomes" id="UP000008916"/>
    </source>
</evidence>